<evidence type="ECO:0000313" key="1">
    <source>
        <dbReference type="EMBL" id="RCW77040.1"/>
    </source>
</evidence>
<dbReference type="OrthoDB" id="2984746at2"/>
<proteinExistence type="predicted"/>
<name>A0A368Y9U0_9BACI</name>
<reference evidence="1 2" key="1">
    <citation type="submission" date="2018-07" db="EMBL/GenBank/DDBJ databases">
        <title>Genomic Encyclopedia of Type Strains, Phase IV (KMG-IV): sequencing the most valuable type-strain genomes for metagenomic binning, comparative biology and taxonomic classification.</title>
        <authorList>
            <person name="Goeker M."/>
        </authorList>
    </citation>
    <scope>NUCLEOTIDE SEQUENCE [LARGE SCALE GENOMIC DNA]</scope>
    <source>
        <strain evidence="1 2">DSM 27696</strain>
    </source>
</reference>
<dbReference type="Proteomes" id="UP000252585">
    <property type="component" value="Unassembled WGS sequence"/>
</dbReference>
<accession>A0A368Y9U0</accession>
<keyword evidence="2" id="KW-1185">Reference proteome</keyword>
<gene>
    <name evidence="1" type="ORF">DFR57_102316</name>
</gene>
<sequence length="70" mass="8415">MNLNDNVIGYYEFIFEEIILTWQNPNKQSELFHKVSFLTFEKDTYQKTQNVYTKKDAVKIANKLIDSYKD</sequence>
<evidence type="ECO:0000313" key="2">
    <source>
        <dbReference type="Proteomes" id="UP000252585"/>
    </source>
</evidence>
<comment type="caution">
    <text evidence="1">The sequence shown here is derived from an EMBL/GenBank/DDBJ whole genome shotgun (WGS) entry which is preliminary data.</text>
</comment>
<dbReference type="EMBL" id="QPJJ01000002">
    <property type="protein sequence ID" value="RCW77040.1"/>
    <property type="molecule type" value="Genomic_DNA"/>
</dbReference>
<organism evidence="1 2">
    <name type="scientific">Saliterribacillus persicus</name>
    <dbReference type="NCBI Taxonomy" id="930114"/>
    <lineage>
        <taxon>Bacteria</taxon>
        <taxon>Bacillati</taxon>
        <taxon>Bacillota</taxon>
        <taxon>Bacilli</taxon>
        <taxon>Bacillales</taxon>
        <taxon>Bacillaceae</taxon>
        <taxon>Saliterribacillus</taxon>
    </lineage>
</organism>
<dbReference type="AlphaFoldDB" id="A0A368Y9U0"/>
<protein>
    <submittedName>
        <fullName evidence="1">Uncharacterized protein</fullName>
    </submittedName>
</protein>
<dbReference type="RefSeq" id="WP_114351794.1">
    <property type="nucleotide sequence ID" value="NZ_QPJJ01000002.1"/>
</dbReference>